<evidence type="ECO:0000259" key="3">
    <source>
        <dbReference type="Pfam" id="PF00078"/>
    </source>
</evidence>
<evidence type="ECO:0000313" key="5">
    <source>
        <dbReference type="Proteomes" id="UP000815677"/>
    </source>
</evidence>
<feature type="region of interest" description="Disordered" evidence="2">
    <location>
        <begin position="203"/>
        <end position="236"/>
    </location>
</feature>
<dbReference type="PANTHER" id="PTHR24559">
    <property type="entry name" value="TRANSPOSON TY3-I GAG-POL POLYPROTEIN"/>
    <property type="match status" value="1"/>
</dbReference>
<feature type="region of interest" description="Disordered" evidence="2">
    <location>
        <begin position="1245"/>
        <end position="1324"/>
    </location>
</feature>
<feature type="compositionally biased region" description="Basic and acidic residues" evidence="2">
    <location>
        <begin position="922"/>
        <end position="931"/>
    </location>
</feature>
<dbReference type="SUPFAM" id="SSF50630">
    <property type="entry name" value="Acid proteases"/>
    <property type="match status" value="1"/>
</dbReference>
<dbReference type="Gene3D" id="2.40.70.10">
    <property type="entry name" value="Acid Proteases"/>
    <property type="match status" value="1"/>
</dbReference>
<feature type="compositionally biased region" description="Basic residues" evidence="2">
    <location>
        <begin position="454"/>
        <end position="470"/>
    </location>
</feature>
<keyword evidence="1" id="KW-0064">Aspartyl protease</keyword>
<dbReference type="Gene3D" id="3.30.70.270">
    <property type="match status" value="1"/>
</dbReference>
<reference evidence="4" key="1">
    <citation type="submission" date="2014-09" db="EMBL/GenBank/DDBJ databases">
        <title>Genome sequence of the luminous mushroom Mycena chlorophos for searching fungal bioluminescence genes.</title>
        <authorList>
            <person name="Tanaka Y."/>
            <person name="Kasuga D."/>
            <person name="Oba Y."/>
            <person name="Hase S."/>
            <person name="Sato K."/>
            <person name="Oba Y."/>
            <person name="Sakakibara Y."/>
        </authorList>
    </citation>
    <scope>NUCLEOTIDE SEQUENCE</scope>
</reference>
<organism evidence="4 5">
    <name type="scientific">Mycena chlorophos</name>
    <name type="common">Agaric fungus</name>
    <name type="synonym">Agaricus chlorophos</name>
    <dbReference type="NCBI Taxonomy" id="658473"/>
    <lineage>
        <taxon>Eukaryota</taxon>
        <taxon>Fungi</taxon>
        <taxon>Dikarya</taxon>
        <taxon>Basidiomycota</taxon>
        <taxon>Agaricomycotina</taxon>
        <taxon>Agaricomycetes</taxon>
        <taxon>Agaricomycetidae</taxon>
        <taxon>Agaricales</taxon>
        <taxon>Marasmiineae</taxon>
        <taxon>Mycenaceae</taxon>
        <taxon>Mycena</taxon>
    </lineage>
</organism>
<feature type="compositionally biased region" description="Low complexity" evidence="2">
    <location>
        <begin position="971"/>
        <end position="994"/>
    </location>
</feature>
<dbReference type="Gene3D" id="3.10.10.10">
    <property type="entry name" value="HIV Type 1 Reverse Transcriptase, subunit A, domain 1"/>
    <property type="match status" value="1"/>
</dbReference>
<evidence type="ECO:0000256" key="2">
    <source>
        <dbReference type="SAM" id="MobiDB-lite"/>
    </source>
</evidence>
<feature type="region of interest" description="Disordered" evidence="2">
    <location>
        <begin position="896"/>
        <end position="931"/>
    </location>
</feature>
<dbReference type="InterPro" id="IPR043502">
    <property type="entry name" value="DNA/RNA_pol_sf"/>
</dbReference>
<dbReference type="PANTHER" id="PTHR24559:SF451">
    <property type="entry name" value="REVERSE TRANSCRIPTASE"/>
    <property type="match status" value="1"/>
</dbReference>
<gene>
    <name evidence="4" type="ORF">MCHLO_04151</name>
</gene>
<dbReference type="InterPro" id="IPR043128">
    <property type="entry name" value="Rev_trsase/Diguanyl_cyclase"/>
</dbReference>
<dbReference type="InterPro" id="IPR000477">
    <property type="entry name" value="RT_dom"/>
</dbReference>
<feature type="region of interest" description="Disordered" evidence="2">
    <location>
        <begin position="625"/>
        <end position="667"/>
    </location>
</feature>
<evidence type="ECO:0000256" key="1">
    <source>
        <dbReference type="ARBA" id="ARBA00022750"/>
    </source>
</evidence>
<dbReference type="InterPro" id="IPR001969">
    <property type="entry name" value="Aspartic_peptidase_AS"/>
</dbReference>
<accession>A0ABQ0L6L2</accession>
<evidence type="ECO:0000313" key="4">
    <source>
        <dbReference type="EMBL" id="GAT46647.1"/>
    </source>
</evidence>
<name>A0ABQ0L6L2_MYCCL</name>
<feature type="region of interest" description="Disordered" evidence="2">
    <location>
        <begin position="966"/>
        <end position="997"/>
    </location>
</feature>
<dbReference type="EMBL" id="DF842668">
    <property type="protein sequence ID" value="GAT46647.1"/>
    <property type="molecule type" value="Genomic_DNA"/>
</dbReference>
<sequence length="1324" mass="145613">MDDSSIITEVMDAAPSSWNTVLNTESYDDLVQFQTAIRYHEDALLKLDSSDRDFRHPYATRDRTGQNGRGYNYPPNPPRTARVNLVGWSANLKAPAFPRDDLTVSKKATPESKGAHPCRHCGSGKHWDDECKFAYQGKRMARANLVSAMDEDLDAQNEYDDLYYELEGDSHGETSQQGFEEPLQTTEPLATRVDSNSEFLEENSALEGIPESLDSTRVPEVAAGKPPSADSRPECTSLSVKPALNRNTRRRLAREIRARNHHVVNSLEESERGPVVELRKHMARPPGSSFLGSSATETVATVNSLSADPIRVVIDSGSDITLISRKTLEELTDPPKIKAGHDVRLIQVTGKSSISGFVTLDLFFHTAEGPVKVNVDAYIVNGMTTPFILGNDFADQYSISILRDEGSTYLQFGSSERRLAVESSTSPSQIDEDGHTFQVRTAAGATHLRGPRASIHRRNQKHRRRQKGRSAKGEVIAAERVVILPETSIAVPVKAYFPKGCEALYVERQIRTNGNESDLYGAADTLISSEKPILHVANFSDKPVVIAPGQLLGRAHDPRKWLDRFGKYSAVQRSKIHAHAALLRTLVNDSVTSTSEVGVGREETVTRGSWDPIILTRVTGSASSVRSTTTITSKAQHNATGKDDPLAEEPVEGGPKTAEPPSESTASDKLLSEIDISPHVSPEQRCRLEEVVLRNANAFRLDGRLGNYAAQVEIPMKPGAEPVSLPPFPASPANREVIDRQMDAWIELGVIEPSKSPWAAPVFIVYRNSKPRMVIDLRKLNELVVPDEFPLPRQEDILQSLSGAQWLTTLDALAGFTQLTMAPSSAEKLAFRCHRGLWQFKRMPFGYRNGPGVFQRVMQNVLAPFLWIFALVYIDDIVIFSLTFDDHVRHLVPEPELASSRNTSKPRPRLSAPAAPTTRTSRSQERDRAPHLDLVVEQEVDEHGADGPGDEDTELTPELDLGTAVHVEPRSPSSPSSLTPSQAAATSRASSPDLVPVPVPIPIPPKPARMPKPPTLPLLTEQPGPLSISNWISVCTQAVELWKEFNPGVTLSTSTMVRLAGAALHHSDAQRWWSRNCEDLVKLNAFEDFTARLMDEFVDAGWRDKALIDFYAISQGADSYRGFVKRLKDARVVLQAAGGEYVIKDGVYRNHLFTLAHPVLRLSTMATPSFRIHSHRPETLVALMSSTWDILVASNKIVFSDRVAPRTVEPPAVPVAAPAAPRRPALSDAERQQLKDAGGCFRCRRKPGDPGWVKHTKDNCPDGRPPPTVAAVASSSSPFYDPDDSPDDDEDAYFRPGNPAPLGVNAVLPPLSAEDARWDSDSDS</sequence>
<dbReference type="InterPro" id="IPR053134">
    <property type="entry name" value="RNA-dir_DNA_polymerase"/>
</dbReference>
<dbReference type="CDD" id="cd00303">
    <property type="entry name" value="retropepsin_like"/>
    <property type="match status" value="1"/>
</dbReference>
<feature type="compositionally biased region" description="Acidic residues" evidence="2">
    <location>
        <begin position="1281"/>
        <end position="1291"/>
    </location>
</feature>
<protein>
    <recommendedName>
        <fullName evidence="3">Reverse transcriptase domain-containing protein</fullName>
    </recommendedName>
</protein>
<dbReference type="SUPFAM" id="SSF56672">
    <property type="entry name" value="DNA/RNA polymerases"/>
    <property type="match status" value="1"/>
</dbReference>
<feature type="region of interest" description="Disordered" evidence="2">
    <location>
        <begin position="55"/>
        <end position="77"/>
    </location>
</feature>
<feature type="compositionally biased region" description="Low complexity" evidence="2">
    <location>
        <begin position="1269"/>
        <end position="1280"/>
    </location>
</feature>
<feature type="compositionally biased region" description="Basic and acidic residues" evidence="2">
    <location>
        <begin position="55"/>
        <end position="64"/>
    </location>
</feature>
<dbReference type="CDD" id="cd01647">
    <property type="entry name" value="RT_LTR"/>
    <property type="match status" value="1"/>
</dbReference>
<dbReference type="InterPro" id="IPR021109">
    <property type="entry name" value="Peptidase_aspartic_dom_sf"/>
</dbReference>
<feature type="compositionally biased region" description="Polar residues" evidence="2">
    <location>
        <begin position="625"/>
        <end position="639"/>
    </location>
</feature>
<feature type="domain" description="Reverse transcriptase" evidence="3">
    <location>
        <begin position="769"/>
        <end position="891"/>
    </location>
</feature>
<keyword evidence="5" id="KW-1185">Reference proteome</keyword>
<keyword evidence="1" id="KW-0645">Protease</keyword>
<dbReference type="Pfam" id="PF00078">
    <property type="entry name" value="RVT_1"/>
    <property type="match status" value="1"/>
</dbReference>
<keyword evidence="1" id="KW-0378">Hydrolase</keyword>
<feature type="compositionally biased region" description="Basic and acidic residues" evidence="2">
    <location>
        <begin position="1314"/>
        <end position="1324"/>
    </location>
</feature>
<feature type="region of interest" description="Disordered" evidence="2">
    <location>
        <begin position="448"/>
        <end position="472"/>
    </location>
</feature>
<dbReference type="PROSITE" id="PS00141">
    <property type="entry name" value="ASP_PROTEASE"/>
    <property type="match status" value="1"/>
</dbReference>
<proteinExistence type="predicted"/>
<dbReference type="Proteomes" id="UP000815677">
    <property type="component" value="Unassembled WGS sequence"/>
</dbReference>